<dbReference type="Proteomes" id="UP000774958">
    <property type="component" value="Unassembled WGS sequence"/>
</dbReference>
<feature type="domain" description="Solute-binding protein family 3/N-terminal" evidence="3">
    <location>
        <begin position="21"/>
        <end position="259"/>
    </location>
</feature>
<evidence type="ECO:0000256" key="1">
    <source>
        <dbReference type="ARBA" id="ARBA00010333"/>
    </source>
</evidence>
<comment type="caution">
    <text evidence="4">The sequence shown here is derived from an EMBL/GenBank/DDBJ whole genome shotgun (WGS) entry which is preliminary data.</text>
</comment>
<keyword evidence="2" id="KW-0732">Signal</keyword>
<reference evidence="4 5" key="1">
    <citation type="submission" date="2021-09" db="EMBL/GenBank/DDBJ databases">
        <title>Aeromonas schubertii isolated from Asian sea bass.</title>
        <authorList>
            <person name="Pinpimai K."/>
        </authorList>
    </citation>
    <scope>NUCLEOTIDE SEQUENCE [LARGE SCALE GENOMIC DNA]</scope>
    <source>
        <strain evidence="4 5">CHULA2021a</strain>
    </source>
</reference>
<dbReference type="SUPFAM" id="SSF53850">
    <property type="entry name" value="Periplasmic binding protein-like II"/>
    <property type="match status" value="1"/>
</dbReference>
<organism evidence="4 5">
    <name type="scientific">Aeromonas schubertii</name>
    <dbReference type="NCBI Taxonomy" id="652"/>
    <lineage>
        <taxon>Bacteria</taxon>
        <taxon>Pseudomonadati</taxon>
        <taxon>Pseudomonadota</taxon>
        <taxon>Gammaproteobacteria</taxon>
        <taxon>Aeromonadales</taxon>
        <taxon>Aeromonadaceae</taxon>
        <taxon>Aeromonas</taxon>
    </lineage>
</organism>
<dbReference type="PANTHER" id="PTHR35936:SF25">
    <property type="entry name" value="ABC TRANSPORTER SUBSTRATE-BINDING PROTEIN"/>
    <property type="match status" value="1"/>
</dbReference>
<evidence type="ECO:0000313" key="4">
    <source>
        <dbReference type="EMBL" id="MBZ6067334.1"/>
    </source>
</evidence>
<comment type="similarity">
    <text evidence="1">Belongs to the bacterial solute-binding protein 3 family.</text>
</comment>
<gene>
    <name evidence="4" type="ORF">LA374_14115</name>
</gene>
<dbReference type="EMBL" id="JAIRBT010000019">
    <property type="protein sequence ID" value="MBZ6067334.1"/>
    <property type="molecule type" value="Genomic_DNA"/>
</dbReference>
<name>A0ABS7VEL1_9GAMM</name>
<accession>A0ABS7VEL1</accession>
<protein>
    <submittedName>
        <fullName evidence="4">Transporter substrate-binding domain-containing protein</fullName>
    </submittedName>
</protein>
<proteinExistence type="inferred from homology"/>
<dbReference type="Pfam" id="PF00497">
    <property type="entry name" value="SBP_bac_3"/>
    <property type="match status" value="1"/>
</dbReference>
<evidence type="ECO:0000259" key="3">
    <source>
        <dbReference type="Pfam" id="PF00497"/>
    </source>
</evidence>
<dbReference type="PANTHER" id="PTHR35936">
    <property type="entry name" value="MEMBRANE-BOUND LYTIC MUREIN TRANSGLYCOSYLASE F"/>
    <property type="match status" value="1"/>
</dbReference>
<sequence length="263" mass="30058">MKAWWLMVLAVTCVEANIRVEILTDSSYAPYSWQEGQEARGIYPDIVREVAKAMPEFELVLKPVPWRRALSMVEQGKAFAVLPPYYNQEERPWIWPYSQPLLDEEVVVLCSDKLASNTDEARFPDDYFGLRFGMNAGFAIGGKAFWEAVSAGKIEQEEAKSNRENLLKILRGRVDCTINDKLSLLAEMLTMIKDGHLALEDMGRLRQGPVVTREQGFLGYAANDKAFPFKEQFVKQFDRALHQLRQQDGINRIVESHVGKSQR</sequence>
<keyword evidence="5" id="KW-1185">Reference proteome</keyword>
<dbReference type="Gene3D" id="3.40.190.10">
    <property type="entry name" value="Periplasmic binding protein-like II"/>
    <property type="match status" value="2"/>
</dbReference>
<evidence type="ECO:0000313" key="5">
    <source>
        <dbReference type="Proteomes" id="UP000774958"/>
    </source>
</evidence>
<dbReference type="InterPro" id="IPR001638">
    <property type="entry name" value="Solute-binding_3/MltF_N"/>
</dbReference>
<evidence type="ECO:0000256" key="2">
    <source>
        <dbReference type="ARBA" id="ARBA00022729"/>
    </source>
</evidence>
<dbReference type="RefSeq" id="WP_224163215.1">
    <property type="nucleotide sequence ID" value="NZ_JAIRBT010000019.1"/>
</dbReference>